<feature type="repeat" description="ANK" evidence="7">
    <location>
        <begin position="265"/>
        <end position="297"/>
    </location>
</feature>
<feature type="region of interest" description="Disordered" evidence="8">
    <location>
        <begin position="454"/>
        <end position="504"/>
    </location>
</feature>
<keyword evidence="2 9" id="KW-0812">Transmembrane</keyword>
<dbReference type="Pfam" id="PF00023">
    <property type="entry name" value="Ank"/>
    <property type="match status" value="1"/>
</dbReference>
<dbReference type="InterPro" id="IPR002110">
    <property type="entry name" value="Ankyrin_rpt"/>
</dbReference>
<accession>A0A8J4R6I7</accession>
<feature type="repeat" description="ANK" evidence="7">
    <location>
        <begin position="369"/>
        <end position="402"/>
    </location>
</feature>
<dbReference type="PROSITE" id="PS50297">
    <property type="entry name" value="ANK_REP_REGION"/>
    <property type="match status" value="4"/>
</dbReference>
<gene>
    <name evidence="11" type="ORF">CMV_014582</name>
</gene>
<evidence type="ECO:0000259" key="10">
    <source>
        <dbReference type="Pfam" id="PF13962"/>
    </source>
</evidence>
<comment type="subcellular location">
    <subcellularLocation>
        <location evidence="1">Membrane</location>
        <topology evidence="1">Multi-pass membrane protein</topology>
    </subcellularLocation>
</comment>
<evidence type="ECO:0000256" key="1">
    <source>
        <dbReference type="ARBA" id="ARBA00004141"/>
    </source>
</evidence>
<evidence type="ECO:0000256" key="8">
    <source>
        <dbReference type="SAM" id="MobiDB-lite"/>
    </source>
</evidence>
<evidence type="ECO:0000256" key="4">
    <source>
        <dbReference type="ARBA" id="ARBA00022989"/>
    </source>
</evidence>
<comment type="caution">
    <text evidence="11">The sequence shown here is derived from an EMBL/GenBank/DDBJ whole genome shotgun (WGS) entry which is preliminary data.</text>
</comment>
<feature type="transmembrane region" description="Helical" evidence="9">
    <location>
        <begin position="634"/>
        <end position="651"/>
    </location>
</feature>
<feature type="repeat" description="ANK" evidence="7">
    <location>
        <begin position="66"/>
        <end position="88"/>
    </location>
</feature>
<reference evidence="11" key="1">
    <citation type="submission" date="2020-03" db="EMBL/GenBank/DDBJ databases">
        <title>Castanea mollissima Vanexum genome sequencing.</title>
        <authorList>
            <person name="Staton M."/>
        </authorList>
    </citation>
    <scope>NUCLEOTIDE SEQUENCE</scope>
    <source>
        <tissue evidence="11">Leaf</tissue>
    </source>
</reference>
<dbReference type="OrthoDB" id="1847170at2759"/>
<keyword evidence="6 9" id="KW-0472">Membrane</keyword>
<keyword evidence="4 9" id="KW-1133">Transmembrane helix</keyword>
<evidence type="ECO:0000256" key="3">
    <source>
        <dbReference type="ARBA" id="ARBA00022737"/>
    </source>
</evidence>
<dbReference type="InterPro" id="IPR036770">
    <property type="entry name" value="Ankyrin_rpt-contain_sf"/>
</dbReference>
<sequence>MNPELYQAASSGDLSFFETLPNSDTLFDVTTEKSTVLHVAVQCNYPQVAQKIVELCPSLLYRTNSKGNTPLHVAARVGSHSMVKLLIEYTKRSDVEIGGRKILSMVNLVKDTALHVAVQYGKFRAVQKLIMEDPELGTFINNAGESALFLAVDREFYKIASCILSAAPECSFAGRDGMNVLHAMAIRLSHVEIIGSGELFSKAGGVRFLRRLMCALNVYLPPPWLVFGNELRPNRDQLKSKTIPEDFVRKVMEKCPSVIAQGENLGCTPLHIAAGMGNMKLVKLFLENDTSPAYVKDREGLSAFHIAAKEGNVLVMKELITACPDIYELLDNRGRTALHVAAESGRWEAVNFFLERPDLKGLINEQDEEGNTPMHLAAVKGYYKILIKLAGCRNVDTNATNKEGLTIMDKNCSSTALRINLQNYTKDQLKAKGGRQSLRELLKMGTWLLNPKGQDKEQIHKKRGTESTDGGAGNAKAIEKKAQQGQTAKENEVQNAVSESKEEMAGISMSKSEILRSASETNMLVATIIASVTFTAAFTVPGGYESGDINQGLAVLSKKAAFKAFVIANALAFGFSTASILVYMYSANIRRVLSFADRVAKTDRALQLAGCSIIALLIAFISGTYAVVPHSLGIAEAIIICFCSYTGRRVFVR</sequence>
<dbReference type="PROSITE" id="PS50088">
    <property type="entry name" value="ANK_REPEAT"/>
    <property type="match status" value="4"/>
</dbReference>
<organism evidence="11 12">
    <name type="scientific">Castanea mollissima</name>
    <name type="common">Chinese chestnut</name>
    <dbReference type="NCBI Taxonomy" id="60419"/>
    <lineage>
        <taxon>Eukaryota</taxon>
        <taxon>Viridiplantae</taxon>
        <taxon>Streptophyta</taxon>
        <taxon>Embryophyta</taxon>
        <taxon>Tracheophyta</taxon>
        <taxon>Spermatophyta</taxon>
        <taxon>Magnoliopsida</taxon>
        <taxon>eudicotyledons</taxon>
        <taxon>Gunneridae</taxon>
        <taxon>Pentapetalae</taxon>
        <taxon>rosids</taxon>
        <taxon>fabids</taxon>
        <taxon>Fagales</taxon>
        <taxon>Fagaceae</taxon>
        <taxon>Castanea</taxon>
    </lineage>
</organism>
<keyword evidence="3" id="KW-0677">Repeat</keyword>
<evidence type="ECO:0000313" key="11">
    <source>
        <dbReference type="EMBL" id="KAF3960729.1"/>
    </source>
</evidence>
<dbReference type="InterPro" id="IPR026961">
    <property type="entry name" value="PGG_dom"/>
</dbReference>
<dbReference type="Pfam" id="PF13962">
    <property type="entry name" value="PGG"/>
    <property type="match status" value="1"/>
</dbReference>
<keyword evidence="5 7" id="KW-0040">ANK repeat</keyword>
<dbReference type="EMBL" id="JRKL02002050">
    <property type="protein sequence ID" value="KAF3960729.1"/>
    <property type="molecule type" value="Genomic_DNA"/>
</dbReference>
<protein>
    <recommendedName>
        <fullName evidence="10">PGG domain-containing protein</fullName>
    </recommendedName>
</protein>
<dbReference type="SUPFAM" id="SSF48403">
    <property type="entry name" value="Ankyrin repeat"/>
    <property type="match status" value="2"/>
</dbReference>
<evidence type="ECO:0000313" key="12">
    <source>
        <dbReference type="Proteomes" id="UP000737018"/>
    </source>
</evidence>
<feature type="compositionally biased region" description="Polar residues" evidence="8">
    <location>
        <begin position="483"/>
        <end position="498"/>
    </location>
</feature>
<name>A0A8J4R6I7_9ROSI</name>
<dbReference type="Gene3D" id="1.25.40.20">
    <property type="entry name" value="Ankyrin repeat-containing domain"/>
    <property type="match status" value="2"/>
</dbReference>
<evidence type="ECO:0000256" key="7">
    <source>
        <dbReference type="PROSITE-ProRule" id="PRU00023"/>
    </source>
</evidence>
<dbReference type="Proteomes" id="UP000737018">
    <property type="component" value="Unassembled WGS sequence"/>
</dbReference>
<proteinExistence type="predicted"/>
<evidence type="ECO:0000256" key="6">
    <source>
        <dbReference type="ARBA" id="ARBA00023136"/>
    </source>
</evidence>
<feature type="transmembrane region" description="Helical" evidence="9">
    <location>
        <begin position="606"/>
        <end position="628"/>
    </location>
</feature>
<dbReference type="SMART" id="SM00248">
    <property type="entry name" value="ANK"/>
    <property type="match status" value="8"/>
</dbReference>
<dbReference type="PANTHER" id="PTHR24186:SF50">
    <property type="entry name" value="ANKYRIN REPEAT-CONTAINING PROTEIN ITN1-LIKE ISOFORM X1"/>
    <property type="match status" value="1"/>
</dbReference>
<feature type="transmembrane region" description="Helical" evidence="9">
    <location>
        <begin position="564"/>
        <end position="585"/>
    </location>
</feature>
<evidence type="ECO:0000256" key="5">
    <source>
        <dbReference type="ARBA" id="ARBA00023043"/>
    </source>
</evidence>
<dbReference type="PANTHER" id="PTHR24186">
    <property type="entry name" value="PROTEIN PHOSPHATASE 1 REGULATORY SUBUNIT"/>
    <property type="match status" value="1"/>
</dbReference>
<feature type="domain" description="PGG" evidence="10">
    <location>
        <begin position="514"/>
        <end position="627"/>
    </location>
</feature>
<feature type="repeat" description="ANK" evidence="7">
    <location>
        <begin position="333"/>
        <end position="356"/>
    </location>
</feature>
<keyword evidence="12" id="KW-1185">Reference proteome</keyword>
<evidence type="ECO:0000256" key="2">
    <source>
        <dbReference type="ARBA" id="ARBA00022692"/>
    </source>
</evidence>
<evidence type="ECO:0000256" key="9">
    <source>
        <dbReference type="SAM" id="Phobius"/>
    </source>
</evidence>
<dbReference type="AlphaFoldDB" id="A0A8J4R6I7"/>
<dbReference type="Pfam" id="PF12796">
    <property type="entry name" value="Ank_2"/>
    <property type="match status" value="2"/>
</dbReference>
<dbReference type="GO" id="GO:0005886">
    <property type="term" value="C:plasma membrane"/>
    <property type="evidence" value="ECO:0007669"/>
    <property type="project" value="TreeGrafter"/>
</dbReference>